<evidence type="ECO:0000256" key="6">
    <source>
        <dbReference type="ARBA" id="ARBA00022991"/>
    </source>
</evidence>
<dbReference type="PANTHER" id="PTHR11455:SF9">
    <property type="entry name" value="CRYPTOCHROME CIRCADIAN CLOCK 5 ISOFORM X1"/>
    <property type="match status" value="1"/>
</dbReference>
<reference evidence="9" key="1">
    <citation type="submission" date="2022-08" db="EMBL/GenBank/DDBJ databases">
        <authorList>
            <person name="Dzunkova M."/>
            <person name="La Clair J."/>
            <person name="Tyml T."/>
            <person name="Doud D."/>
            <person name="Schulz F."/>
            <person name="Piquer S."/>
            <person name="Porcel Sanchis D."/>
            <person name="Osborn A."/>
            <person name="Robinson D."/>
            <person name="Louie K.B."/>
            <person name="Bowen B.P."/>
            <person name="Bowers R."/>
            <person name="Lee J."/>
            <person name="Arnau Llombart V."/>
            <person name="Diaz Villanueva W."/>
            <person name="Gosliner T."/>
            <person name="Northen T."/>
            <person name="Cheng J.-F."/>
            <person name="Burkart M.D."/>
            <person name="Woyke T."/>
        </authorList>
    </citation>
    <scope>NUCLEOTIDE SEQUENCE</scope>
    <source>
        <strain evidence="9">Df01</strain>
    </source>
</reference>
<accession>A0ABT7QKM5</accession>
<dbReference type="InterPro" id="IPR014729">
    <property type="entry name" value="Rossmann-like_a/b/a_fold"/>
</dbReference>
<dbReference type="InterPro" id="IPR036134">
    <property type="entry name" value="Crypto/Photolyase_FAD-like_sf"/>
</dbReference>
<sequence length="485" mass="55534">MTTLPLVIHWFRQDLRLADNPALVAATQRGRVLPLYVLDDGSAGEEKTGAAARWWLHHSLKSLNQSFADRLCVRMGNAETIVPLLASTHNAAAVFWNRCYEPWRQAQDEKIKKILNSEGVEVYCCNGALLWEPQQTLKADGTPYKIFMPFYRNGCWGASPPRKPQPAPVTLKPAELITAQQSARDIDNLNLLPAIRWDRQLIPHWNISEAAAQKLLFDFVSEKLKHYKTGRDFPAQGQVSRLSPYLHAGQLSPNQAWHAAQVQVQRWRDIGDTYAVDNAAHFFSELGWREFSHSLLYHVPRLPDDNLQEKFNRFPWRDDEEALHRWQRGQTGFPIVDAGMRELWQTGYMHNRLRMIVGSFLVKNLLVHWHYGKRWFWDCLVDADLANNSVGWQWIAGCGADAAPYFRIFNPVMQGQKFDSSGEYTRHYVPELEKIPDRYLFNPWEAPATVLSAAGVVLGKNYPHPLCDLKASRVRALAAFAALKK</sequence>
<dbReference type="Gene3D" id="1.10.579.10">
    <property type="entry name" value="DNA Cyclobutane Dipyrimidine Photolyase, subunit A, domain 3"/>
    <property type="match status" value="1"/>
</dbReference>
<keyword evidence="5 7" id="KW-0274">FAD</keyword>
<keyword evidence="10" id="KW-1185">Reference proteome</keyword>
<dbReference type="Pfam" id="PF00875">
    <property type="entry name" value="DNA_photolyase"/>
    <property type="match status" value="1"/>
</dbReference>
<protein>
    <submittedName>
        <fullName evidence="9">DNA photolyase family protein</fullName>
    </submittedName>
</protein>
<dbReference type="InterPro" id="IPR018394">
    <property type="entry name" value="DNA_photolyase_1_CS_C"/>
</dbReference>
<dbReference type="Proteomes" id="UP001168167">
    <property type="component" value="Unassembled WGS sequence"/>
</dbReference>
<organism evidence="9 10">
    <name type="scientific">Candidatus Doriopsillibacter californiensis</name>
    <dbReference type="NCBI Taxonomy" id="2970740"/>
    <lineage>
        <taxon>Bacteria</taxon>
        <taxon>Pseudomonadati</taxon>
        <taxon>Pseudomonadota</taxon>
        <taxon>Gammaproteobacteria</taxon>
        <taxon>Candidatus Tethybacterales</taxon>
        <taxon>Candidatus Persebacteraceae</taxon>
        <taxon>Candidatus Doriopsillibacter</taxon>
    </lineage>
</organism>
<dbReference type="SUPFAM" id="SSF48173">
    <property type="entry name" value="Cryptochrome/photolyase FAD-binding domain"/>
    <property type="match status" value="1"/>
</dbReference>
<proteinExistence type="inferred from homology"/>
<comment type="similarity">
    <text evidence="7">Belongs to the DNA photolyase family.</text>
</comment>
<evidence type="ECO:0000256" key="5">
    <source>
        <dbReference type="ARBA" id="ARBA00022827"/>
    </source>
</evidence>
<evidence type="ECO:0000259" key="8">
    <source>
        <dbReference type="PROSITE" id="PS51645"/>
    </source>
</evidence>
<comment type="caution">
    <text evidence="9">The sequence shown here is derived from an EMBL/GenBank/DDBJ whole genome shotgun (WGS) entry which is preliminary data.</text>
</comment>
<dbReference type="InterPro" id="IPR002081">
    <property type="entry name" value="Cryptochrome/DNA_photolyase_1"/>
</dbReference>
<dbReference type="PRINTS" id="PR00147">
    <property type="entry name" value="DNAPHOTLYASE"/>
</dbReference>
<reference evidence="9" key="2">
    <citation type="journal article" date="2023" name="Microbiome">
        <title>Synthase-selected sorting approach identifies a beta-lactone synthase in a nudibranch symbiotic bacterium.</title>
        <authorList>
            <person name="Dzunkova M."/>
            <person name="La Clair J.J."/>
            <person name="Tyml T."/>
            <person name="Doud D."/>
            <person name="Schulz F."/>
            <person name="Piquer-Esteban S."/>
            <person name="Porcel Sanchis D."/>
            <person name="Osborn A."/>
            <person name="Robinson D."/>
            <person name="Louie K.B."/>
            <person name="Bowen B.P."/>
            <person name="Bowers R.M."/>
            <person name="Lee J."/>
            <person name="Arnau V."/>
            <person name="Diaz-Villanueva W."/>
            <person name="Stepanauskas R."/>
            <person name="Gosliner T."/>
            <person name="Date S.V."/>
            <person name="Northen T.R."/>
            <person name="Cheng J.F."/>
            <person name="Burkart M.D."/>
            <person name="Woyke T."/>
        </authorList>
    </citation>
    <scope>NUCLEOTIDE SEQUENCE</scope>
    <source>
        <strain evidence="9">Df01</strain>
    </source>
</reference>
<feature type="domain" description="Photolyase/cryptochrome alpha/beta" evidence="8">
    <location>
        <begin position="5"/>
        <end position="130"/>
    </location>
</feature>
<dbReference type="InterPro" id="IPR006050">
    <property type="entry name" value="DNA_photolyase_N"/>
</dbReference>
<dbReference type="SUPFAM" id="SSF52425">
    <property type="entry name" value="Cryptochrome/photolyase, N-terminal domain"/>
    <property type="match status" value="1"/>
</dbReference>
<dbReference type="Gene3D" id="1.25.40.80">
    <property type="match status" value="1"/>
</dbReference>
<keyword evidence="4 7" id="KW-0285">Flavoprotein</keyword>
<dbReference type="Pfam" id="PF03441">
    <property type="entry name" value="FAD_binding_7"/>
    <property type="match status" value="1"/>
</dbReference>
<dbReference type="InterPro" id="IPR005101">
    <property type="entry name" value="Cryptochr/Photolyase_FAD-bd"/>
</dbReference>
<comment type="cofactor">
    <cofactor evidence="1">
        <name>(6R)-5,10-methylene-5,6,7,8-tetrahydrofolate</name>
        <dbReference type="ChEBI" id="CHEBI:15636"/>
    </cofactor>
</comment>
<dbReference type="Gene3D" id="3.40.50.620">
    <property type="entry name" value="HUPs"/>
    <property type="match status" value="1"/>
</dbReference>
<evidence type="ECO:0000313" key="10">
    <source>
        <dbReference type="Proteomes" id="UP001168167"/>
    </source>
</evidence>
<evidence type="ECO:0000256" key="2">
    <source>
        <dbReference type="ARBA" id="ARBA00001974"/>
    </source>
</evidence>
<evidence type="ECO:0000313" key="9">
    <source>
        <dbReference type="EMBL" id="MDM5147263.1"/>
    </source>
</evidence>
<gene>
    <name evidence="9" type="ORF">NQX30_02595</name>
</gene>
<dbReference type="PANTHER" id="PTHR11455">
    <property type="entry name" value="CRYPTOCHROME"/>
    <property type="match status" value="1"/>
</dbReference>
<dbReference type="PROSITE" id="PS00394">
    <property type="entry name" value="DNA_PHOTOLYASES_1_1"/>
    <property type="match status" value="1"/>
</dbReference>
<name>A0ABT7QKM5_9GAMM</name>
<keyword evidence="6 7" id="KW-0157">Chromophore</keyword>
<dbReference type="EMBL" id="JANQAO010000001">
    <property type="protein sequence ID" value="MDM5147263.1"/>
    <property type="molecule type" value="Genomic_DNA"/>
</dbReference>
<dbReference type="PROSITE" id="PS51645">
    <property type="entry name" value="PHR_CRY_ALPHA_BETA"/>
    <property type="match status" value="1"/>
</dbReference>
<evidence type="ECO:0000256" key="4">
    <source>
        <dbReference type="ARBA" id="ARBA00022630"/>
    </source>
</evidence>
<evidence type="ECO:0000256" key="7">
    <source>
        <dbReference type="RuleBase" id="RU004182"/>
    </source>
</evidence>
<evidence type="ECO:0000256" key="1">
    <source>
        <dbReference type="ARBA" id="ARBA00001932"/>
    </source>
</evidence>
<evidence type="ECO:0000256" key="3">
    <source>
        <dbReference type="ARBA" id="ARBA00005862"/>
    </source>
</evidence>
<comment type="cofactor">
    <cofactor evidence="2">
        <name>FAD</name>
        <dbReference type="ChEBI" id="CHEBI:57692"/>
    </cofactor>
</comment>
<comment type="similarity">
    <text evidence="3">Belongs to the DNA photolyase class-1 family.</text>
</comment>
<dbReference type="InterPro" id="IPR036155">
    <property type="entry name" value="Crypto/Photolyase_N_sf"/>
</dbReference>